<evidence type="ECO:0000313" key="6">
    <source>
        <dbReference type="Proteomes" id="UP000800303"/>
    </source>
</evidence>
<comment type="caution">
    <text evidence="5">The sequence shown here is derived from an EMBL/GenBank/DDBJ whole genome shotgun (WGS) entry which is preliminary data.</text>
</comment>
<dbReference type="Gene3D" id="3.40.50.720">
    <property type="entry name" value="NAD(P)-binding Rossmann-like Domain"/>
    <property type="match status" value="1"/>
</dbReference>
<dbReference type="InterPro" id="IPR000683">
    <property type="entry name" value="Gfo/Idh/MocA-like_OxRdtase_N"/>
</dbReference>
<sequence>MNEPNSMPKWAIFGPGQIADDFASAIRSVCGSIEAVGARNPDKAEAFARKHDISKSYGSLDELLDDEQVDAVYIATPHNTHHEFVMRCLEKGKHVLCEKAITVNGTQLGQAAQAASERGLLLAEAMTVYHMPLYRELLDRIAEGELGAIKSIHVAFGDVKEYEAQNRFFNPDLAGGVLLDMGTYALSLVKMFMPGGPDRLLTDVRKADTGVDEEAVIMLHGGLGETASVSLSFLADTGHLATIVCEKGTILLKDFTRATRAFVSYADGTSETIESGKRGEALNYEVADFSEWVRLGKTPPTLGWSTGVMAMMDEARRHWGLRYPFE</sequence>
<dbReference type="InterPro" id="IPR036291">
    <property type="entry name" value="NAD(P)-bd_dom_sf"/>
</dbReference>
<dbReference type="EMBL" id="JAAFGS010000006">
    <property type="protein sequence ID" value="NGZ77016.1"/>
    <property type="molecule type" value="Genomic_DNA"/>
</dbReference>
<dbReference type="SUPFAM" id="SSF55347">
    <property type="entry name" value="Glyceraldehyde-3-phosphate dehydrogenase-like, C-terminal domain"/>
    <property type="match status" value="1"/>
</dbReference>
<feature type="domain" description="GFO/IDH/MocA-like oxidoreductase" evidence="4">
    <location>
        <begin position="134"/>
        <end position="250"/>
    </location>
</feature>
<dbReference type="InterPro" id="IPR050984">
    <property type="entry name" value="Gfo/Idh/MocA_domain"/>
</dbReference>
<evidence type="ECO:0000259" key="4">
    <source>
        <dbReference type="Pfam" id="PF22725"/>
    </source>
</evidence>
<comment type="similarity">
    <text evidence="1">Belongs to the Gfo/Idh/MocA family.</text>
</comment>
<keyword evidence="6" id="KW-1185">Reference proteome</keyword>
<evidence type="ECO:0000259" key="3">
    <source>
        <dbReference type="Pfam" id="PF01408"/>
    </source>
</evidence>
<evidence type="ECO:0000313" key="5">
    <source>
        <dbReference type="EMBL" id="NGZ77016.1"/>
    </source>
</evidence>
<dbReference type="PANTHER" id="PTHR22604:SF105">
    <property type="entry name" value="TRANS-1,2-DIHYDROBENZENE-1,2-DIOL DEHYDROGENASE"/>
    <property type="match status" value="1"/>
</dbReference>
<name>A0ABX0F7T0_9BACL</name>
<evidence type="ECO:0000256" key="1">
    <source>
        <dbReference type="ARBA" id="ARBA00010928"/>
    </source>
</evidence>
<organism evidence="5 6">
    <name type="scientific">Saccharibacillus alkalitolerans</name>
    <dbReference type="NCBI Taxonomy" id="2705290"/>
    <lineage>
        <taxon>Bacteria</taxon>
        <taxon>Bacillati</taxon>
        <taxon>Bacillota</taxon>
        <taxon>Bacilli</taxon>
        <taxon>Bacillales</taxon>
        <taxon>Paenibacillaceae</taxon>
        <taxon>Saccharibacillus</taxon>
    </lineage>
</organism>
<dbReference type="Gene3D" id="3.30.360.10">
    <property type="entry name" value="Dihydrodipicolinate Reductase, domain 2"/>
    <property type="match status" value="1"/>
</dbReference>
<keyword evidence="2" id="KW-0560">Oxidoreductase</keyword>
<evidence type="ECO:0000256" key="2">
    <source>
        <dbReference type="ARBA" id="ARBA00023002"/>
    </source>
</evidence>
<dbReference type="InterPro" id="IPR055170">
    <property type="entry name" value="GFO_IDH_MocA-like_dom"/>
</dbReference>
<dbReference type="Proteomes" id="UP000800303">
    <property type="component" value="Unassembled WGS sequence"/>
</dbReference>
<protein>
    <submittedName>
        <fullName evidence="5">Gfo/Idh/MocA family oxidoreductase</fullName>
    </submittedName>
</protein>
<dbReference type="Pfam" id="PF01408">
    <property type="entry name" value="GFO_IDH_MocA"/>
    <property type="match status" value="1"/>
</dbReference>
<dbReference type="SUPFAM" id="SSF51735">
    <property type="entry name" value="NAD(P)-binding Rossmann-fold domains"/>
    <property type="match status" value="1"/>
</dbReference>
<feature type="domain" description="Gfo/Idh/MocA-like oxidoreductase N-terminal" evidence="3">
    <location>
        <begin position="9"/>
        <end position="123"/>
    </location>
</feature>
<accession>A0ABX0F7T0</accession>
<proteinExistence type="inferred from homology"/>
<reference evidence="5 6" key="1">
    <citation type="submission" date="2020-01" db="EMBL/GenBank/DDBJ databases">
        <title>Polyphasic characterisation and genomic insights into a novel alkali tolerant bacterium VR-M41.</title>
        <authorList>
            <person name="Vemuluri V.R."/>
        </authorList>
    </citation>
    <scope>NUCLEOTIDE SEQUENCE [LARGE SCALE GENOMIC DNA]</scope>
    <source>
        <strain evidence="5 6">VR-M41</strain>
    </source>
</reference>
<gene>
    <name evidence="5" type="ORF">GYN08_17045</name>
</gene>
<dbReference type="Pfam" id="PF22725">
    <property type="entry name" value="GFO_IDH_MocA_C3"/>
    <property type="match status" value="1"/>
</dbReference>
<dbReference type="RefSeq" id="WP_166276627.1">
    <property type="nucleotide sequence ID" value="NZ_JAAFGS010000006.1"/>
</dbReference>
<dbReference type="PANTHER" id="PTHR22604">
    <property type="entry name" value="OXIDOREDUCTASES"/>
    <property type="match status" value="1"/>
</dbReference>